<gene>
    <name evidence="1" type="ORF">HUJ06_000669</name>
    <name evidence="2" type="ORF">HUJ06_000670</name>
    <name evidence="3" type="ORF">HUJ06_000671</name>
</gene>
<dbReference type="EMBL" id="DUZY01000006">
    <property type="protein sequence ID" value="DAD42441.1"/>
    <property type="molecule type" value="Genomic_DNA"/>
</dbReference>
<comment type="caution">
    <text evidence="3">The sequence shown here is derived from an EMBL/GenBank/DDBJ whole genome shotgun (WGS) entry which is preliminary data.</text>
</comment>
<keyword evidence="4" id="KW-1185">Reference proteome</keyword>
<sequence>MLNNPPRLLELEPELELPGLHYLSGWILQFNGAI</sequence>
<protein>
    <submittedName>
        <fullName evidence="3">Uncharacterized protein</fullName>
    </submittedName>
</protein>
<evidence type="ECO:0000313" key="3">
    <source>
        <dbReference type="EMBL" id="DAD42441.1"/>
    </source>
</evidence>
<dbReference type="Proteomes" id="UP000607653">
    <property type="component" value="Unassembled WGS sequence"/>
</dbReference>
<evidence type="ECO:0000313" key="2">
    <source>
        <dbReference type="EMBL" id="DAD42440.1"/>
    </source>
</evidence>
<proteinExistence type="predicted"/>
<accession>A0A822ZFB3</accession>
<reference evidence="3 4" key="1">
    <citation type="journal article" date="2020" name="Mol. Biol. Evol.">
        <title>Distinct Expression and Methylation Patterns for Genes with Different Fates following a Single Whole-Genome Duplication in Flowering Plants.</title>
        <authorList>
            <person name="Shi T."/>
            <person name="Rahmani R.S."/>
            <person name="Gugger P.F."/>
            <person name="Wang M."/>
            <person name="Li H."/>
            <person name="Zhang Y."/>
            <person name="Li Z."/>
            <person name="Wang Q."/>
            <person name="Van de Peer Y."/>
            <person name="Marchal K."/>
            <person name="Chen J."/>
        </authorList>
    </citation>
    <scope>NUCLEOTIDE SEQUENCE [LARGE SCALE GENOMIC DNA]</scope>
    <source>
        <tissue evidence="3">Leaf</tissue>
    </source>
</reference>
<dbReference type="EMBL" id="DUZY01000006">
    <property type="protein sequence ID" value="DAD42440.1"/>
    <property type="molecule type" value="Genomic_DNA"/>
</dbReference>
<dbReference type="EMBL" id="DUZY01000006">
    <property type="protein sequence ID" value="DAD42439.1"/>
    <property type="molecule type" value="Genomic_DNA"/>
</dbReference>
<organism evidence="3 4">
    <name type="scientific">Nelumbo nucifera</name>
    <name type="common">Sacred lotus</name>
    <dbReference type="NCBI Taxonomy" id="4432"/>
    <lineage>
        <taxon>Eukaryota</taxon>
        <taxon>Viridiplantae</taxon>
        <taxon>Streptophyta</taxon>
        <taxon>Embryophyta</taxon>
        <taxon>Tracheophyta</taxon>
        <taxon>Spermatophyta</taxon>
        <taxon>Magnoliopsida</taxon>
        <taxon>Proteales</taxon>
        <taxon>Nelumbonaceae</taxon>
        <taxon>Nelumbo</taxon>
    </lineage>
</organism>
<evidence type="ECO:0000313" key="1">
    <source>
        <dbReference type="EMBL" id="DAD42439.1"/>
    </source>
</evidence>
<dbReference type="AlphaFoldDB" id="A0A822ZFB3"/>
<evidence type="ECO:0000313" key="4">
    <source>
        <dbReference type="Proteomes" id="UP000607653"/>
    </source>
</evidence>
<name>A0A822ZFB3_NELNU</name>